<evidence type="ECO:0000313" key="6">
    <source>
        <dbReference type="Proteomes" id="UP000450917"/>
    </source>
</evidence>
<evidence type="ECO:0000256" key="2">
    <source>
        <dbReference type="SAM" id="MobiDB-lite"/>
    </source>
</evidence>
<dbReference type="InterPro" id="IPR000914">
    <property type="entry name" value="SBP_5_dom"/>
</dbReference>
<dbReference type="Gene3D" id="3.90.76.10">
    <property type="entry name" value="Dipeptide-binding Protein, Domain 1"/>
    <property type="match status" value="1"/>
</dbReference>
<evidence type="ECO:0000259" key="4">
    <source>
        <dbReference type="Pfam" id="PF00496"/>
    </source>
</evidence>
<evidence type="ECO:0000313" key="5">
    <source>
        <dbReference type="EMBL" id="MUG70642.1"/>
    </source>
</evidence>
<feature type="region of interest" description="Disordered" evidence="2">
    <location>
        <begin position="28"/>
        <end position="58"/>
    </location>
</feature>
<accession>A0A7X3CRV6</accession>
<evidence type="ECO:0000256" key="1">
    <source>
        <dbReference type="ARBA" id="ARBA00022729"/>
    </source>
</evidence>
<dbReference type="PIRSF" id="PIRSF002741">
    <property type="entry name" value="MppA"/>
    <property type="match status" value="1"/>
</dbReference>
<dbReference type="GO" id="GO:0042597">
    <property type="term" value="C:periplasmic space"/>
    <property type="evidence" value="ECO:0007669"/>
    <property type="project" value="UniProtKB-ARBA"/>
</dbReference>
<reference evidence="5 6" key="1">
    <citation type="submission" date="2019-11" db="EMBL/GenBank/DDBJ databases">
        <title>Draft genome sequences of five Paenibacillus species of dairy origin.</title>
        <authorList>
            <person name="Olajide A.M."/>
            <person name="Chen S."/>
            <person name="Lapointe G."/>
        </authorList>
    </citation>
    <scope>NUCLEOTIDE SEQUENCE [LARGE SCALE GENOMIC DNA]</scope>
    <source>
        <strain evidence="5 6">2CS3</strain>
    </source>
</reference>
<gene>
    <name evidence="5" type="ORF">GNP93_08105</name>
</gene>
<dbReference type="AlphaFoldDB" id="A0A7X3CRV6"/>
<proteinExistence type="predicted"/>
<sequence length="527" mass="60329">MESKKRFKIFLSLILMLSVLLSACQEKPSSGPGTNAAGEPKMGGTLKVATTGEPPTLDPTQTTAYSAQEIGWHIYEGLFTIDENYNATPMLAKDYVFDEAKNTYTIHLREGIKFHNGKQLSADDVVASLNRWGKKANYGKILFQNLQELKKVDDLTIDIVLKSPSPIVPILLAFPNQQSAIFPKEIVEAAGDGEIKQYIGTGPYRFVEHKPDQYIKLARFEDYKPLEGPAKGMGGSRKAYLDEILFIPTPETSVRLDGVQTGQFDFAEQVNSDMYKQIQANNQVDALITKPYWFTQIVFNKKSGPFTDKRLRQAFSLALDMKPMMQAAFASEEFYRLDPSIMFKEQKEWWSEAGKENYNQANLEKAKKLMEEAGYKGEKLRWLTTKEYDFMYKNSLVATEQLKKIGFNIELQVVDYATIVSKRMKPEEYEIFMGATTFTPDPGIWPIWESSWPGFWVDPKKDEMVKKLNSEMDPKERKKHLDALQAYFWEEVPLLKVGDFFVLSVKTKEVKGLEGTAFPFYWNVWKE</sequence>
<dbReference type="Pfam" id="PF00496">
    <property type="entry name" value="SBP_bac_5"/>
    <property type="match status" value="1"/>
</dbReference>
<dbReference type="CDD" id="cd08502">
    <property type="entry name" value="PBP2_NikA_DppA_OppA_like_16"/>
    <property type="match status" value="1"/>
</dbReference>
<keyword evidence="1 3" id="KW-0732">Signal</keyword>
<feature type="chain" id="PRO_5039401701" evidence="3">
    <location>
        <begin position="24"/>
        <end position="527"/>
    </location>
</feature>
<dbReference type="Proteomes" id="UP000450917">
    <property type="component" value="Unassembled WGS sequence"/>
</dbReference>
<dbReference type="InterPro" id="IPR039424">
    <property type="entry name" value="SBP_5"/>
</dbReference>
<dbReference type="InterPro" id="IPR030678">
    <property type="entry name" value="Peptide/Ni-bd"/>
</dbReference>
<comment type="caution">
    <text evidence="5">The sequence shown here is derived from an EMBL/GenBank/DDBJ whole genome shotgun (WGS) entry which is preliminary data.</text>
</comment>
<dbReference type="SUPFAM" id="SSF53850">
    <property type="entry name" value="Periplasmic binding protein-like II"/>
    <property type="match status" value="1"/>
</dbReference>
<dbReference type="Gene3D" id="3.10.105.10">
    <property type="entry name" value="Dipeptide-binding Protein, Domain 3"/>
    <property type="match status" value="1"/>
</dbReference>
<dbReference type="PANTHER" id="PTHR30290:SF38">
    <property type="entry name" value="D,D-DIPEPTIDE-BINDING PERIPLASMIC PROTEIN DDPA-RELATED"/>
    <property type="match status" value="1"/>
</dbReference>
<dbReference type="GO" id="GO:0015833">
    <property type="term" value="P:peptide transport"/>
    <property type="evidence" value="ECO:0007669"/>
    <property type="project" value="TreeGrafter"/>
</dbReference>
<dbReference type="GO" id="GO:1904680">
    <property type="term" value="F:peptide transmembrane transporter activity"/>
    <property type="evidence" value="ECO:0007669"/>
    <property type="project" value="TreeGrafter"/>
</dbReference>
<keyword evidence="6" id="KW-1185">Reference proteome</keyword>
<dbReference type="GO" id="GO:0043190">
    <property type="term" value="C:ATP-binding cassette (ABC) transporter complex"/>
    <property type="evidence" value="ECO:0007669"/>
    <property type="project" value="InterPro"/>
</dbReference>
<dbReference type="RefSeq" id="WP_155614412.1">
    <property type="nucleotide sequence ID" value="NZ_WNZX01000005.1"/>
</dbReference>
<organism evidence="5 6">
    <name type="scientific">Paenibacillus validus</name>
    <dbReference type="NCBI Taxonomy" id="44253"/>
    <lineage>
        <taxon>Bacteria</taxon>
        <taxon>Bacillati</taxon>
        <taxon>Bacillota</taxon>
        <taxon>Bacilli</taxon>
        <taxon>Bacillales</taxon>
        <taxon>Paenibacillaceae</taxon>
        <taxon>Paenibacillus</taxon>
    </lineage>
</organism>
<dbReference type="PANTHER" id="PTHR30290">
    <property type="entry name" value="PERIPLASMIC BINDING COMPONENT OF ABC TRANSPORTER"/>
    <property type="match status" value="1"/>
</dbReference>
<feature type="domain" description="Solute-binding protein family 5" evidence="4">
    <location>
        <begin position="88"/>
        <end position="445"/>
    </location>
</feature>
<name>A0A7X3CRV6_9BACL</name>
<protein>
    <submittedName>
        <fullName evidence="5">ABC transporter substrate-binding protein</fullName>
    </submittedName>
</protein>
<evidence type="ECO:0000256" key="3">
    <source>
        <dbReference type="SAM" id="SignalP"/>
    </source>
</evidence>
<dbReference type="Gene3D" id="3.40.190.10">
    <property type="entry name" value="Periplasmic binding protein-like II"/>
    <property type="match status" value="1"/>
</dbReference>
<feature type="signal peptide" evidence="3">
    <location>
        <begin position="1"/>
        <end position="23"/>
    </location>
</feature>
<dbReference type="PROSITE" id="PS51257">
    <property type="entry name" value="PROKAR_LIPOPROTEIN"/>
    <property type="match status" value="1"/>
</dbReference>
<dbReference type="EMBL" id="WNZX01000005">
    <property type="protein sequence ID" value="MUG70642.1"/>
    <property type="molecule type" value="Genomic_DNA"/>
</dbReference>